<reference evidence="2" key="1">
    <citation type="journal article" date="2019" name="Int. J. Syst. Evol. Microbiol.">
        <title>The Global Catalogue of Microorganisms (GCM) 10K type strain sequencing project: providing services to taxonomists for standard genome sequencing and annotation.</title>
        <authorList>
            <consortium name="The Broad Institute Genomics Platform"/>
            <consortium name="The Broad Institute Genome Sequencing Center for Infectious Disease"/>
            <person name="Wu L."/>
            <person name="Ma J."/>
        </authorList>
    </citation>
    <scope>NUCLEOTIDE SEQUENCE [LARGE SCALE GENOMIC DNA]</scope>
    <source>
        <strain evidence="2">KCTC 42986</strain>
    </source>
</reference>
<gene>
    <name evidence="1" type="ORF">ACFOFO_23450</name>
</gene>
<sequence>MIIECIDENTFRTSGRGSIFTLTRRGEGWRVVVENASTRAWRTLGNAQDFGSLVEVERRYKTLRGISPLIAAQFNSMQ</sequence>
<dbReference type="EMBL" id="JBHRTP010000091">
    <property type="protein sequence ID" value="MFC3110872.1"/>
    <property type="molecule type" value="Genomic_DNA"/>
</dbReference>
<protein>
    <submittedName>
        <fullName evidence="1">Uncharacterized protein</fullName>
    </submittedName>
</protein>
<keyword evidence="2" id="KW-1185">Reference proteome</keyword>
<dbReference type="Proteomes" id="UP001595530">
    <property type="component" value="Unassembled WGS sequence"/>
</dbReference>
<evidence type="ECO:0000313" key="2">
    <source>
        <dbReference type="Proteomes" id="UP001595530"/>
    </source>
</evidence>
<name>A0ABV7F778_9BURK</name>
<proteinExistence type="predicted"/>
<comment type="caution">
    <text evidence="1">The sequence shown here is derived from an EMBL/GenBank/DDBJ whole genome shotgun (WGS) entry which is preliminary data.</text>
</comment>
<evidence type="ECO:0000313" key="1">
    <source>
        <dbReference type="EMBL" id="MFC3110872.1"/>
    </source>
</evidence>
<organism evidence="1 2">
    <name type="scientific">Undibacterium arcticum</name>
    <dbReference type="NCBI Taxonomy" id="1762892"/>
    <lineage>
        <taxon>Bacteria</taxon>
        <taxon>Pseudomonadati</taxon>
        <taxon>Pseudomonadota</taxon>
        <taxon>Betaproteobacteria</taxon>
        <taxon>Burkholderiales</taxon>
        <taxon>Oxalobacteraceae</taxon>
        <taxon>Undibacterium</taxon>
    </lineage>
</organism>
<accession>A0ABV7F778</accession>